<name>A0AAD9YYM0_9LECA</name>
<dbReference type="Gene3D" id="1.25.10.10">
    <property type="entry name" value="Leucine-rich Repeat Variant"/>
    <property type="match status" value="1"/>
</dbReference>
<comment type="caution">
    <text evidence="11">The sequence shown here is derived from an EMBL/GenBank/DDBJ whole genome shotgun (WGS) entry which is preliminary data.</text>
</comment>
<evidence type="ECO:0000256" key="4">
    <source>
        <dbReference type="ARBA" id="ARBA00022448"/>
    </source>
</evidence>
<proteinExistence type="inferred from homology"/>
<feature type="compositionally biased region" description="Basic and acidic residues" evidence="9">
    <location>
        <begin position="133"/>
        <end position="143"/>
    </location>
</feature>
<evidence type="ECO:0000256" key="7">
    <source>
        <dbReference type="ARBA" id="ARBA00022927"/>
    </source>
</evidence>
<feature type="signal peptide" evidence="10">
    <location>
        <begin position="1"/>
        <end position="25"/>
    </location>
</feature>
<comment type="similarity">
    <text evidence="1">Belongs to the SIL1 family.</text>
</comment>
<keyword evidence="4" id="KW-0813">Transport</keyword>
<feature type="compositionally biased region" description="Basic and acidic residues" evidence="9">
    <location>
        <begin position="111"/>
        <end position="122"/>
    </location>
</feature>
<keyword evidence="6" id="KW-0256">Endoplasmic reticulum</keyword>
<reference evidence="11" key="1">
    <citation type="submission" date="2022-11" db="EMBL/GenBank/DDBJ databases">
        <title>Chromosomal genome sequence assembly and mating type (MAT) locus characterization of the leprose asexual lichenized fungus Lepraria neglecta (Nyl.) Erichsen.</title>
        <authorList>
            <person name="Allen J.L."/>
            <person name="Pfeffer B."/>
        </authorList>
    </citation>
    <scope>NUCLEOTIDE SEQUENCE</scope>
    <source>
        <strain evidence="11">Allen 5258</strain>
    </source>
</reference>
<evidence type="ECO:0000256" key="8">
    <source>
        <dbReference type="ARBA" id="ARBA00023010"/>
    </source>
</evidence>
<dbReference type="PANTHER" id="PTHR19316:SF18">
    <property type="entry name" value="HSP70-BINDING PROTEIN 1"/>
    <property type="match status" value="1"/>
</dbReference>
<keyword evidence="12" id="KW-1185">Reference proteome</keyword>
<feature type="chain" id="PRO_5041965901" description="Nucleotide exchange factor SIL1" evidence="10">
    <location>
        <begin position="26"/>
        <end position="450"/>
    </location>
</feature>
<evidence type="ECO:0000256" key="3">
    <source>
        <dbReference type="ARBA" id="ARBA00015352"/>
    </source>
</evidence>
<organism evidence="11 12">
    <name type="scientific">Lepraria neglecta</name>
    <dbReference type="NCBI Taxonomy" id="209136"/>
    <lineage>
        <taxon>Eukaryota</taxon>
        <taxon>Fungi</taxon>
        <taxon>Dikarya</taxon>
        <taxon>Ascomycota</taxon>
        <taxon>Pezizomycotina</taxon>
        <taxon>Lecanoromycetes</taxon>
        <taxon>OSLEUM clade</taxon>
        <taxon>Lecanoromycetidae</taxon>
        <taxon>Lecanorales</taxon>
        <taxon>Lecanorineae</taxon>
        <taxon>Stereocaulaceae</taxon>
        <taxon>Lepraria</taxon>
    </lineage>
</organism>
<evidence type="ECO:0000256" key="9">
    <source>
        <dbReference type="SAM" id="MobiDB-lite"/>
    </source>
</evidence>
<keyword evidence="8" id="KW-0811">Translocation</keyword>
<dbReference type="Pfam" id="PF16782">
    <property type="entry name" value="SIL1"/>
    <property type="match status" value="1"/>
</dbReference>
<protein>
    <recommendedName>
        <fullName evidence="3">Nucleotide exchange factor SIL1</fullName>
    </recommendedName>
</protein>
<dbReference type="AlphaFoldDB" id="A0AAD9YYM0"/>
<evidence type="ECO:0000256" key="2">
    <source>
        <dbReference type="ARBA" id="ARBA00011799"/>
    </source>
</evidence>
<accession>A0AAD9YYM0</accession>
<feature type="region of interest" description="Disordered" evidence="9">
    <location>
        <begin position="111"/>
        <end position="143"/>
    </location>
</feature>
<dbReference type="EMBL" id="JASNWA010000011">
    <property type="protein sequence ID" value="KAK3167088.1"/>
    <property type="molecule type" value="Genomic_DNA"/>
</dbReference>
<dbReference type="Proteomes" id="UP001276659">
    <property type="component" value="Unassembled WGS sequence"/>
</dbReference>
<dbReference type="GO" id="GO:0000774">
    <property type="term" value="F:adenyl-nucleotide exchange factor activity"/>
    <property type="evidence" value="ECO:0007669"/>
    <property type="project" value="InterPro"/>
</dbReference>
<dbReference type="InterPro" id="IPR050693">
    <property type="entry name" value="Hsp70_NEF-Inhibitors"/>
</dbReference>
<dbReference type="GO" id="GO:0005783">
    <property type="term" value="C:endoplasmic reticulum"/>
    <property type="evidence" value="ECO:0007669"/>
    <property type="project" value="InterPro"/>
</dbReference>
<dbReference type="SUPFAM" id="SSF48371">
    <property type="entry name" value="ARM repeat"/>
    <property type="match status" value="1"/>
</dbReference>
<dbReference type="InterPro" id="IPR011989">
    <property type="entry name" value="ARM-like"/>
</dbReference>
<evidence type="ECO:0000256" key="10">
    <source>
        <dbReference type="SAM" id="SignalP"/>
    </source>
</evidence>
<keyword evidence="7" id="KW-0653">Protein transport</keyword>
<evidence type="ECO:0000313" key="11">
    <source>
        <dbReference type="EMBL" id="KAK3167088.1"/>
    </source>
</evidence>
<dbReference type="InterPro" id="IPR016024">
    <property type="entry name" value="ARM-type_fold"/>
</dbReference>
<dbReference type="InterPro" id="IPR031884">
    <property type="entry name" value="Sil1_fungi"/>
</dbReference>
<evidence type="ECO:0000256" key="5">
    <source>
        <dbReference type="ARBA" id="ARBA00022729"/>
    </source>
</evidence>
<evidence type="ECO:0000313" key="12">
    <source>
        <dbReference type="Proteomes" id="UP001276659"/>
    </source>
</evidence>
<keyword evidence="5 10" id="KW-0732">Signal</keyword>
<gene>
    <name evidence="11" type="ORF">OEA41_010213</name>
</gene>
<comment type="subunit">
    <text evidence="2">Interacts with KAR2.</text>
</comment>
<dbReference type="GO" id="GO:0015031">
    <property type="term" value="P:protein transport"/>
    <property type="evidence" value="ECO:0007669"/>
    <property type="project" value="UniProtKB-KW"/>
</dbReference>
<evidence type="ECO:0000256" key="6">
    <source>
        <dbReference type="ARBA" id="ARBA00022824"/>
    </source>
</evidence>
<dbReference type="PANTHER" id="PTHR19316">
    <property type="entry name" value="PROTEIN FOLDING REGULATOR"/>
    <property type="match status" value="1"/>
</dbReference>
<sequence length="450" mass="48670">MFKDTLLKLPTSLLLCLLSLSTAQAKSPVPSPEASTDLICHTAHASECYPAIFQPTIYFKRIHDDQSLPPGLHVRMNLATGLKEARLNVPEPDDTPKADLVIIDDVKPRPRIEEDDEGRGVEEVEIDGGLGEGIHDQSTPDRDYPYLPDAFDAEDSSLFHSATTKILSSSPPTSPEDSPETLQSALTTLTDIVHSHHWGLTLAKSSSIVQALITTLNPPSSSPEVPTEIRSQAALLLGTAIQNNPEAREALLSHTNKNIDDTTQTPMQAILSTLRTPLPTTTTSPPTLQTRTLFLLHQLTHNPTQLTTFLSISGLSTLHTLFTPPSTSIQTGIDNRDKLRQRIANFMLDHALPAFEGEAGRDLAVNIAGEPGGMPSQDDARVGHGGKGLDEGERALLKVLEPWSEAFGAALGEYAVFMYGKEEGSVPGVYGAYSSVWEATMLLKKILGID</sequence>
<evidence type="ECO:0000256" key="1">
    <source>
        <dbReference type="ARBA" id="ARBA00010588"/>
    </source>
</evidence>